<evidence type="ECO:0000256" key="1">
    <source>
        <dbReference type="ARBA" id="ARBA00023239"/>
    </source>
</evidence>
<reference evidence="3" key="1">
    <citation type="journal article" date="2008" name="ISME J.">
        <title>Genomic patterns of recombination, clonal divergence and environment in marine microbial populations.</title>
        <authorList>
            <person name="Konstantinidis K.T."/>
            <person name="Delong E.F."/>
        </authorList>
    </citation>
    <scope>NUCLEOTIDE SEQUENCE</scope>
</reference>
<evidence type="ECO:0000259" key="2">
    <source>
        <dbReference type="Pfam" id="PF04909"/>
    </source>
</evidence>
<feature type="domain" description="Amidohydrolase-related" evidence="2">
    <location>
        <begin position="2"/>
        <end position="194"/>
    </location>
</feature>
<sequence length="195" mass="21772">MVGLIILANVNEKPLDSPEFEPFWAALNERKLPVLLPPTVPPGIDSMGMDQYGLVPSIGFMIDTTLAVSRMVFAGVFERYPDWPMIVSHAGATIPYIAARLDQCYRNIPDAREHIDRPPTEYLKNLYYDTVTYDDQALQLAINLAGPERVLYGSDYPHNIGDMQGCADRVDGLSVAESDRELIRSGNARRIFGLQ</sequence>
<dbReference type="InterPro" id="IPR006680">
    <property type="entry name" value="Amidohydro-rel"/>
</dbReference>
<dbReference type="InterPro" id="IPR032465">
    <property type="entry name" value="ACMSD"/>
</dbReference>
<dbReference type="GO" id="GO:0019748">
    <property type="term" value="P:secondary metabolic process"/>
    <property type="evidence" value="ECO:0007669"/>
    <property type="project" value="TreeGrafter"/>
</dbReference>
<evidence type="ECO:0000313" key="3">
    <source>
        <dbReference type="EMBL" id="ABZ06675.1"/>
    </source>
</evidence>
<dbReference type="GO" id="GO:0016831">
    <property type="term" value="F:carboxy-lyase activity"/>
    <property type="evidence" value="ECO:0007669"/>
    <property type="project" value="InterPro"/>
</dbReference>
<keyword evidence="1" id="KW-0456">Lyase</keyword>
<keyword evidence="3" id="KW-0378">Hydrolase</keyword>
<dbReference type="Pfam" id="PF04909">
    <property type="entry name" value="Amidohydro_2"/>
    <property type="match status" value="1"/>
</dbReference>
<dbReference type="InterPro" id="IPR032466">
    <property type="entry name" value="Metal_Hydrolase"/>
</dbReference>
<dbReference type="EMBL" id="EU016582">
    <property type="protein sequence ID" value="ABZ06675.1"/>
    <property type="molecule type" value="Genomic_DNA"/>
</dbReference>
<protein>
    <submittedName>
        <fullName evidence="3">Putative amidohydrolase</fullName>
    </submittedName>
</protein>
<dbReference type="SUPFAM" id="SSF51556">
    <property type="entry name" value="Metallo-dependent hydrolases"/>
    <property type="match status" value="1"/>
</dbReference>
<name>B3T266_9ZZZZ</name>
<dbReference type="AlphaFoldDB" id="B3T266"/>
<accession>B3T266</accession>
<dbReference type="GO" id="GO:0016787">
    <property type="term" value="F:hydrolase activity"/>
    <property type="evidence" value="ECO:0007669"/>
    <property type="project" value="UniProtKB-KW"/>
</dbReference>
<gene>
    <name evidence="3" type="ORF">ALOHA_HF4000137B17ctg1g12</name>
</gene>
<proteinExistence type="predicted"/>
<dbReference type="PANTHER" id="PTHR21240">
    <property type="entry name" value="2-AMINO-3-CARBOXYLMUCONATE-6-SEMIALDEHYDE DECARBOXYLASE"/>
    <property type="match status" value="1"/>
</dbReference>
<organism evidence="3">
    <name type="scientific">uncultured marine microorganism HF4000_137B17</name>
    <dbReference type="NCBI Taxonomy" id="455523"/>
    <lineage>
        <taxon>unclassified sequences</taxon>
        <taxon>environmental samples</taxon>
    </lineage>
</organism>
<dbReference type="Gene3D" id="3.20.20.140">
    <property type="entry name" value="Metal-dependent hydrolases"/>
    <property type="match status" value="1"/>
</dbReference>
<dbReference type="PANTHER" id="PTHR21240:SF28">
    <property type="entry name" value="ISO-OROTATE DECARBOXYLASE (EUROFUNG)"/>
    <property type="match status" value="1"/>
</dbReference>